<accession>A0A4U7MRW2</accession>
<evidence type="ECO:0000313" key="2">
    <source>
        <dbReference type="Proteomes" id="UP000306575"/>
    </source>
</evidence>
<evidence type="ECO:0000313" key="1">
    <source>
        <dbReference type="EMBL" id="TKZ15456.1"/>
    </source>
</evidence>
<keyword evidence="2" id="KW-1185">Reference proteome</keyword>
<gene>
    <name evidence="1" type="ORF">FAP39_17180</name>
</gene>
<organism evidence="1 2">
    <name type="scientific">Shimia litoralis</name>
    <dbReference type="NCBI Taxonomy" id="420403"/>
    <lineage>
        <taxon>Bacteria</taxon>
        <taxon>Pseudomonadati</taxon>
        <taxon>Pseudomonadota</taxon>
        <taxon>Alphaproteobacteria</taxon>
        <taxon>Rhodobacterales</taxon>
        <taxon>Roseobacteraceae</taxon>
    </lineage>
</organism>
<protein>
    <recommendedName>
        <fullName evidence="3">PqqD family protein</fullName>
    </recommendedName>
</protein>
<dbReference type="AlphaFoldDB" id="A0A4U7MRW2"/>
<reference evidence="1 2" key="1">
    <citation type="submission" date="2019-04" db="EMBL/GenBank/DDBJ databases">
        <title>Genome sequence of Pelagicola litoralis CL-ES2.</title>
        <authorList>
            <person name="Cao J."/>
        </authorList>
    </citation>
    <scope>NUCLEOTIDE SEQUENCE [LARGE SCALE GENOMIC DNA]</scope>
    <source>
        <strain evidence="1 2">CL-ES2</strain>
    </source>
</reference>
<dbReference type="EMBL" id="SULI01000048">
    <property type="protein sequence ID" value="TKZ15456.1"/>
    <property type="molecule type" value="Genomic_DNA"/>
</dbReference>
<proteinExistence type="predicted"/>
<dbReference type="Proteomes" id="UP000306575">
    <property type="component" value="Unassembled WGS sequence"/>
</dbReference>
<sequence>MVTGHNGGTFEFSTPKVVAESFQEGLVILNLDSGKYFDAGERLVPLLEALTTGTSLSSLTSGLDALEAGVASDVEQVIEKLLEFGLIREAQSQTKQADGDICATILAAGQSFFLESHDDLADLIAADPIHDIDPITGRLTK</sequence>
<name>A0A4U7MRW2_9RHOB</name>
<dbReference type="RefSeq" id="WP_138017597.1">
    <property type="nucleotide sequence ID" value="NZ_SULI01000048.1"/>
</dbReference>
<evidence type="ECO:0008006" key="3">
    <source>
        <dbReference type="Google" id="ProtNLM"/>
    </source>
</evidence>
<comment type="caution">
    <text evidence="1">The sequence shown here is derived from an EMBL/GenBank/DDBJ whole genome shotgun (WGS) entry which is preliminary data.</text>
</comment>